<proteinExistence type="predicted"/>
<dbReference type="InterPro" id="IPR041347">
    <property type="entry name" value="MftR_C"/>
</dbReference>
<dbReference type="Gene3D" id="1.10.357.10">
    <property type="entry name" value="Tetracycline Repressor, domain 2"/>
    <property type="match status" value="1"/>
</dbReference>
<dbReference type="AlphaFoldDB" id="A0A251XXY2"/>
<dbReference type="Proteomes" id="UP000195106">
    <property type="component" value="Unassembled WGS sequence"/>
</dbReference>
<accession>A0A251XXY2</accession>
<name>A0A251XXY2_9MICO</name>
<comment type="caution">
    <text evidence="2">The sequence shown here is derived from an EMBL/GenBank/DDBJ whole genome shotgun (WGS) entry which is preliminary data.</text>
</comment>
<evidence type="ECO:0000313" key="2">
    <source>
        <dbReference type="EMBL" id="OUE10424.1"/>
    </source>
</evidence>
<evidence type="ECO:0000313" key="3">
    <source>
        <dbReference type="Proteomes" id="UP000195106"/>
    </source>
</evidence>
<sequence>MWGGAEAVVEVLDRLLAAGTGGRPLGTAYADAFVRALEASGIDLGMTRVRLRIIDAHPELRGLASPRLGAGSHVLAGFVASGRPELRGTVEAAVLADALGASTYAALRWWATSSDDPRPDAAIRRAVDALALAGGSDGTRADR</sequence>
<protein>
    <recommendedName>
        <fullName evidence="1">MftR C-terminal domain-containing protein</fullName>
    </recommendedName>
</protein>
<dbReference type="Pfam" id="PF17754">
    <property type="entry name" value="TetR_C_14"/>
    <property type="match status" value="1"/>
</dbReference>
<organism evidence="2 3">
    <name type="scientific">Clavibacter michiganensis</name>
    <dbReference type="NCBI Taxonomy" id="28447"/>
    <lineage>
        <taxon>Bacteria</taxon>
        <taxon>Bacillati</taxon>
        <taxon>Actinomycetota</taxon>
        <taxon>Actinomycetes</taxon>
        <taxon>Micrococcales</taxon>
        <taxon>Microbacteriaceae</taxon>
        <taxon>Clavibacter</taxon>
    </lineage>
</organism>
<gene>
    <name evidence="2" type="ORF">CMsap09_15880</name>
</gene>
<evidence type="ECO:0000259" key="1">
    <source>
        <dbReference type="Pfam" id="PF17754"/>
    </source>
</evidence>
<feature type="domain" description="MftR C-terminal" evidence="1">
    <location>
        <begin position="25"/>
        <end position="131"/>
    </location>
</feature>
<dbReference type="EMBL" id="MDHJ01000001">
    <property type="protein sequence ID" value="OUE10424.1"/>
    <property type="molecule type" value="Genomic_DNA"/>
</dbReference>
<reference evidence="2 3" key="1">
    <citation type="submission" date="2016-08" db="EMBL/GenBank/DDBJ databases">
        <title>Genome sequence of Clavibacter michiganensis spp. strain CASJ009.</title>
        <authorList>
            <person name="Thapa S.P."/>
            <person name="Coaker G."/>
        </authorList>
    </citation>
    <scope>NUCLEOTIDE SEQUENCE [LARGE SCALE GENOMIC DNA]</scope>
    <source>
        <strain evidence="2">CASJ009</strain>
    </source>
</reference>